<feature type="region of interest" description="Disordered" evidence="1">
    <location>
        <begin position="105"/>
        <end position="135"/>
    </location>
</feature>
<keyword evidence="3" id="KW-1185">Reference proteome</keyword>
<protein>
    <submittedName>
        <fullName evidence="2">Uncharacterized protein</fullName>
    </submittedName>
</protein>
<organism evidence="2 3">
    <name type="scientific">Phialocephala subalpina</name>
    <dbReference type="NCBI Taxonomy" id="576137"/>
    <lineage>
        <taxon>Eukaryota</taxon>
        <taxon>Fungi</taxon>
        <taxon>Dikarya</taxon>
        <taxon>Ascomycota</taxon>
        <taxon>Pezizomycotina</taxon>
        <taxon>Leotiomycetes</taxon>
        <taxon>Helotiales</taxon>
        <taxon>Mollisiaceae</taxon>
        <taxon>Phialocephala</taxon>
        <taxon>Phialocephala fortinii species complex</taxon>
    </lineage>
</organism>
<dbReference type="Proteomes" id="UP000184330">
    <property type="component" value="Unassembled WGS sequence"/>
</dbReference>
<proteinExistence type="predicted"/>
<evidence type="ECO:0000313" key="3">
    <source>
        <dbReference type="Proteomes" id="UP000184330"/>
    </source>
</evidence>
<feature type="compositionally biased region" description="Low complexity" evidence="1">
    <location>
        <begin position="113"/>
        <end position="135"/>
    </location>
</feature>
<reference evidence="2 3" key="1">
    <citation type="submission" date="2016-03" db="EMBL/GenBank/DDBJ databases">
        <authorList>
            <person name="Ploux O."/>
        </authorList>
    </citation>
    <scope>NUCLEOTIDE SEQUENCE [LARGE SCALE GENOMIC DNA]</scope>
    <source>
        <strain evidence="2 3">UAMH 11012</strain>
    </source>
</reference>
<sequence>MSLNSWDTCKREARSYGGLNAQLSTNFLQTTHTVPYDSTTSEHASWHSKLSASVADGRLMKAQRLRKEGTASRRAGWTRARCLRGGLCSTMKNTQEPEAALHQIIPSKDLRTTDPPAAASPTSSPPLSETTSLPSTAVPSRLALRTFARTRRTMADYLLQCQKDSWINVGRQMEHFKVVERRGRTRGYISRLDIADVYSTQLAALSKASWEFSLKLQYLLKPHYGCMGYLPLNEILLSCCSDGKQQQNFEDSSGPCMKNTCAATHVHWERRMSGPIAWMFDTLEWDFAFDGRPEICLRNRGGGDQLQGMSHYIRLLDKQCIATCDDRHLLLAAERDMAAMAGNNRVISLPHNTWAEELYGRMSSQARTPLGVGLGLEIIE</sequence>
<gene>
    <name evidence="2" type="ORF">PAC_19433</name>
</gene>
<evidence type="ECO:0000256" key="1">
    <source>
        <dbReference type="SAM" id="MobiDB-lite"/>
    </source>
</evidence>
<accession>A0A1L7XWV6</accession>
<evidence type="ECO:0000313" key="2">
    <source>
        <dbReference type="EMBL" id="CZR69533.1"/>
    </source>
</evidence>
<dbReference type="AlphaFoldDB" id="A0A1L7XWV6"/>
<name>A0A1L7XWV6_9HELO</name>
<dbReference type="EMBL" id="FJOG01000073">
    <property type="protein sequence ID" value="CZR69533.1"/>
    <property type="molecule type" value="Genomic_DNA"/>
</dbReference>